<sequence>MNFLELVTKRCSIRRFASTPVEIEKIEYILEAARLSPSAVNFQPWTFVVVQQEEGKQKLHDCYSREWFKSAPLYMIVCGHHDQSWKRGSDGKDFLDVDAAIAAEHICLAATELGLGTCWVCNFNAELCHRQFGLPDTTEPIAIIPIGYPEDSLMFEQTAKKRKGLSEIVKWEKYC</sequence>
<feature type="domain" description="Nitroreductase" evidence="6">
    <location>
        <begin position="61"/>
        <end position="148"/>
    </location>
</feature>
<dbReference type="AlphaFoldDB" id="A0A1T5C6R5"/>
<reference evidence="8" key="1">
    <citation type="submission" date="2017-02" db="EMBL/GenBank/DDBJ databases">
        <authorList>
            <person name="Varghese N."/>
            <person name="Submissions S."/>
        </authorList>
    </citation>
    <scope>NUCLEOTIDE SEQUENCE [LARGE SCALE GENOMIC DNA]</scope>
    <source>
        <strain evidence="8">DSM 24967</strain>
    </source>
</reference>
<evidence type="ECO:0000256" key="3">
    <source>
        <dbReference type="ARBA" id="ARBA00022630"/>
    </source>
</evidence>
<keyword evidence="8" id="KW-1185">Reference proteome</keyword>
<dbReference type="SUPFAM" id="SSF55469">
    <property type="entry name" value="FMN-dependent nitroreductase-like"/>
    <property type="match status" value="1"/>
</dbReference>
<dbReference type="GO" id="GO:0016491">
    <property type="term" value="F:oxidoreductase activity"/>
    <property type="evidence" value="ECO:0007669"/>
    <property type="project" value="UniProtKB-KW"/>
</dbReference>
<comment type="similarity">
    <text evidence="2">Belongs to the nitroreductase family.</text>
</comment>
<gene>
    <name evidence="7" type="ORF">SAMN05660349_01738</name>
</gene>
<evidence type="ECO:0000313" key="8">
    <source>
        <dbReference type="Proteomes" id="UP000190852"/>
    </source>
</evidence>
<evidence type="ECO:0000256" key="2">
    <source>
        <dbReference type="ARBA" id="ARBA00007118"/>
    </source>
</evidence>
<dbReference type="InterPro" id="IPR000415">
    <property type="entry name" value="Nitroreductase-like"/>
</dbReference>
<dbReference type="Pfam" id="PF00881">
    <property type="entry name" value="Nitroreductase"/>
    <property type="match status" value="2"/>
</dbReference>
<evidence type="ECO:0000256" key="5">
    <source>
        <dbReference type="ARBA" id="ARBA00023002"/>
    </source>
</evidence>
<dbReference type="PANTHER" id="PTHR43673:SF2">
    <property type="entry name" value="NITROREDUCTASE"/>
    <property type="match status" value="1"/>
</dbReference>
<dbReference type="PANTHER" id="PTHR43673">
    <property type="entry name" value="NAD(P)H NITROREDUCTASE YDGI-RELATED"/>
    <property type="match status" value="1"/>
</dbReference>
<keyword evidence="3" id="KW-0285">Flavoprotein</keyword>
<dbReference type="CDD" id="cd20609">
    <property type="entry name" value="nitroreductase"/>
    <property type="match status" value="1"/>
</dbReference>
<dbReference type="RefSeq" id="WP_079683274.1">
    <property type="nucleotide sequence ID" value="NZ_FUYQ01000010.1"/>
</dbReference>
<accession>A0A1T5C6R5</accession>
<evidence type="ECO:0000256" key="1">
    <source>
        <dbReference type="ARBA" id="ARBA00001917"/>
    </source>
</evidence>
<evidence type="ECO:0000313" key="7">
    <source>
        <dbReference type="EMBL" id="SKB55178.1"/>
    </source>
</evidence>
<evidence type="ECO:0000256" key="4">
    <source>
        <dbReference type="ARBA" id="ARBA00022643"/>
    </source>
</evidence>
<dbReference type="Gene3D" id="3.40.109.10">
    <property type="entry name" value="NADH Oxidase"/>
    <property type="match status" value="1"/>
</dbReference>
<evidence type="ECO:0000259" key="6">
    <source>
        <dbReference type="Pfam" id="PF00881"/>
    </source>
</evidence>
<protein>
    <submittedName>
        <fullName evidence="7">Nitroreductase</fullName>
    </submittedName>
</protein>
<comment type="cofactor">
    <cofactor evidence="1">
        <name>FMN</name>
        <dbReference type="ChEBI" id="CHEBI:58210"/>
    </cofactor>
</comment>
<dbReference type="EMBL" id="FUYQ01000010">
    <property type="protein sequence ID" value="SKB55178.1"/>
    <property type="molecule type" value="Genomic_DNA"/>
</dbReference>
<name>A0A1T5C6R5_9BACT</name>
<organism evidence="7 8">
    <name type="scientific">Parabacteroides chartae</name>
    <dbReference type="NCBI Taxonomy" id="1037355"/>
    <lineage>
        <taxon>Bacteria</taxon>
        <taxon>Pseudomonadati</taxon>
        <taxon>Bacteroidota</taxon>
        <taxon>Bacteroidia</taxon>
        <taxon>Bacteroidales</taxon>
        <taxon>Tannerellaceae</taxon>
        <taxon>Parabacteroides</taxon>
    </lineage>
</organism>
<feature type="domain" description="Nitroreductase" evidence="6">
    <location>
        <begin position="8"/>
        <end position="60"/>
    </location>
</feature>
<proteinExistence type="inferred from homology"/>
<dbReference type="InterPro" id="IPR029479">
    <property type="entry name" value="Nitroreductase"/>
</dbReference>
<keyword evidence="5" id="KW-0560">Oxidoreductase</keyword>
<dbReference type="Proteomes" id="UP000190852">
    <property type="component" value="Unassembled WGS sequence"/>
</dbReference>
<keyword evidence="4" id="KW-0288">FMN</keyword>